<evidence type="ECO:0000256" key="10">
    <source>
        <dbReference type="ARBA" id="ARBA00038897"/>
    </source>
</evidence>
<dbReference type="Gene3D" id="3.30.43.10">
    <property type="entry name" value="Uridine Diphospho-n-acetylenolpyruvylglucosamine Reductase, domain 2"/>
    <property type="match status" value="1"/>
</dbReference>
<evidence type="ECO:0000259" key="12">
    <source>
        <dbReference type="PROSITE" id="PS51387"/>
    </source>
</evidence>
<evidence type="ECO:0000313" key="13">
    <source>
        <dbReference type="EMBL" id="MBA8815152.1"/>
    </source>
</evidence>
<accession>A0A7W3JLQ3</accession>
<keyword evidence="7" id="KW-0560">Oxidoreductase</keyword>
<dbReference type="Pfam" id="PF13183">
    <property type="entry name" value="Fer4_8"/>
    <property type="match status" value="1"/>
</dbReference>
<organism evidence="13 14">
    <name type="scientific">Microbacterium halimionae</name>
    <dbReference type="NCBI Taxonomy" id="1526413"/>
    <lineage>
        <taxon>Bacteria</taxon>
        <taxon>Bacillati</taxon>
        <taxon>Actinomycetota</taxon>
        <taxon>Actinomycetes</taxon>
        <taxon>Micrococcales</taxon>
        <taxon>Microbacteriaceae</taxon>
        <taxon>Microbacterium</taxon>
    </lineage>
</organism>
<dbReference type="SUPFAM" id="SSF46548">
    <property type="entry name" value="alpha-helical ferredoxin"/>
    <property type="match status" value="1"/>
</dbReference>
<dbReference type="InterPro" id="IPR006094">
    <property type="entry name" value="Oxid_FAD_bind_N"/>
</dbReference>
<evidence type="ECO:0000256" key="5">
    <source>
        <dbReference type="ARBA" id="ARBA00022827"/>
    </source>
</evidence>
<dbReference type="PROSITE" id="PS51387">
    <property type="entry name" value="FAD_PCMH"/>
    <property type="match status" value="1"/>
</dbReference>
<keyword evidence="5" id="KW-0274">FAD</keyword>
<dbReference type="GO" id="GO:0051536">
    <property type="term" value="F:iron-sulfur cluster binding"/>
    <property type="evidence" value="ECO:0007669"/>
    <property type="project" value="UniProtKB-KW"/>
</dbReference>
<dbReference type="InterPro" id="IPR036318">
    <property type="entry name" value="FAD-bd_PCMH-like_sf"/>
</dbReference>
<dbReference type="SUPFAM" id="SSF56176">
    <property type="entry name" value="FAD-binding/transporter-associated domain-like"/>
    <property type="match status" value="1"/>
</dbReference>
<protein>
    <recommendedName>
        <fullName evidence="10">D-lactate dehydrogenase (cytochrome)</fullName>
        <ecNumber evidence="10">1.1.2.4</ecNumber>
    </recommendedName>
</protein>
<feature type="domain" description="4Fe-4S ferredoxin-type" evidence="11">
    <location>
        <begin position="524"/>
        <end position="553"/>
    </location>
</feature>
<dbReference type="InterPro" id="IPR016164">
    <property type="entry name" value="FAD-linked_Oxase-like_C"/>
</dbReference>
<dbReference type="InterPro" id="IPR009051">
    <property type="entry name" value="Helical_ferredxn"/>
</dbReference>
<evidence type="ECO:0000256" key="3">
    <source>
        <dbReference type="ARBA" id="ARBA00022630"/>
    </source>
</evidence>
<evidence type="ECO:0000313" key="14">
    <source>
        <dbReference type="Proteomes" id="UP000526083"/>
    </source>
</evidence>
<dbReference type="GO" id="GO:0046872">
    <property type="term" value="F:metal ion binding"/>
    <property type="evidence" value="ECO:0007669"/>
    <property type="project" value="UniProtKB-KW"/>
</dbReference>
<evidence type="ECO:0000259" key="11">
    <source>
        <dbReference type="PROSITE" id="PS51379"/>
    </source>
</evidence>
<dbReference type="Gene3D" id="1.10.1060.10">
    <property type="entry name" value="Alpha-helical ferredoxin"/>
    <property type="match status" value="1"/>
</dbReference>
<dbReference type="AlphaFoldDB" id="A0A7W3JLQ3"/>
<dbReference type="Pfam" id="PF02913">
    <property type="entry name" value="FAD-oxidase_C"/>
    <property type="match status" value="1"/>
</dbReference>
<dbReference type="Pfam" id="PF01565">
    <property type="entry name" value="FAD_binding_4"/>
    <property type="match status" value="1"/>
</dbReference>
<evidence type="ECO:0000256" key="1">
    <source>
        <dbReference type="ARBA" id="ARBA00001974"/>
    </source>
</evidence>
<evidence type="ECO:0000256" key="2">
    <source>
        <dbReference type="ARBA" id="ARBA00008000"/>
    </source>
</evidence>
<evidence type="ECO:0000256" key="7">
    <source>
        <dbReference type="ARBA" id="ARBA00023002"/>
    </source>
</evidence>
<evidence type="ECO:0000256" key="8">
    <source>
        <dbReference type="ARBA" id="ARBA00023004"/>
    </source>
</evidence>
<evidence type="ECO:0000256" key="4">
    <source>
        <dbReference type="ARBA" id="ARBA00022723"/>
    </source>
</evidence>
<evidence type="ECO:0000256" key="9">
    <source>
        <dbReference type="ARBA" id="ARBA00023014"/>
    </source>
</evidence>
<dbReference type="InterPro" id="IPR016171">
    <property type="entry name" value="Vanillyl_alc_oxidase_C-sub2"/>
</dbReference>
<dbReference type="EMBL" id="JACGWY010000001">
    <property type="protein sequence ID" value="MBA8815152.1"/>
    <property type="molecule type" value="Genomic_DNA"/>
</dbReference>
<dbReference type="PROSITE" id="PS51379">
    <property type="entry name" value="4FE4S_FER_2"/>
    <property type="match status" value="1"/>
</dbReference>
<dbReference type="PANTHER" id="PTHR11748">
    <property type="entry name" value="D-LACTATE DEHYDROGENASE"/>
    <property type="match status" value="1"/>
</dbReference>
<keyword evidence="6" id="KW-0809">Transit peptide</keyword>
<dbReference type="PANTHER" id="PTHR11748:SF111">
    <property type="entry name" value="D-LACTATE DEHYDROGENASE, MITOCHONDRIAL-RELATED"/>
    <property type="match status" value="1"/>
</dbReference>
<gene>
    <name evidence="13" type="ORF">FHX48_000204</name>
</gene>
<dbReference type="Gene3D" id="1.10.45.10">
    <property type="entry name" value="Vanillyl-alcohol Oxidase, Chain A, domain 4"/>
    <property type="match status" value="1"/>
</dbReference>
<dbReference type="RefSeq" id="WP_167044289.1">
    <property type="nucleotide sequence ID" value="NZ_JAAOZB010000001.1"/>
</dbReference>
<dbReference type="InterPro" id="IPR016167">
    <property type="entry name" value="FAD-bd_PCMH_sub1"/>
</dbReference>
<comment type="caution">
    <text evidence="13">The sequence shown here is derived from an EMBL/GenBank/DDBJ whole genome shotgun (WGS) entry which is preliminary data.</text>
</comment>
<dbReference type="GO" id="GO:1903457">
    <property type="term" value="P:lactate catabolic process"/>
    <property type="evidence" value="ECO:0007669"/>
    <property type="project" value="TreeGrafter"/>
</dbReference>
<keyword evidence="14" id="KW-1185">Reference proteome</keyword>
<reference evidence="13 14" key="1">
    <citation type="submission" date="2020-07" db="EMBL/GenBank/DDBJ databases">
        <title>Sequencing the genomes of 1000 actinobacteria strains.</title>
        <authorList>
            <person name="Klenk H.-P."/>
        </authorList>
    </citation>
    <scope>NUCLEOTIDE SEQUENCE [LARGE SCALE GENOMIC DNA]</scope>
    <source>
        <strain evidence="13 14">DSM 27576</strain>
    </source>
</reference>
<evidence type="ECO:0000256" key="6">
    <source>
        <dbReference type="ARBA" id="ARBA00022946"/>
    </source>
</evidence>
<dbReference type="PROSITE" id="PS00198">
    <property type="entry name" value="4FE4S_FER_1"/>
    <property type="match status" value="1"/>
</dbReference>
<dbReference type="Gene3D" id="3.30.70.2740">
    <property type="match status" value="1"/>
</dbReference>
<comment type="similarity">
    <text evidence="2">Belongs to the FAD-binding oxidoreductase/transferase type 4 family.</text>
</comment>
<dbReference type="GO" id="GO:0071949">
    <property type="term" value="F:FAD binding"/>
    <property type="evidence" value="ECO:0007669"/>
    <property type="project" value="InterPro"/>
</dbReference>
<proteinExistence type="inferred from homology"/>
<comment type="cofactor">
    <cofactor evidence="1">
        <name>FAD</name>
        <dbReference type="ChEBI" id="CHEBI:57692"/>
    </cofactor>
</comment>
<dbReference type="InterPro" id="IPR017900">
    <property type="entry name" value="4Fe4S_Fe_S_CS"/>
</dbReference>
<dbReference type="InterPro" id="IPR004017">
    <property type="entry name" value="Cys_rich_dom"/>
</dbReference>
<dbReference type="GO" id="GO:0004458">
    <property type="term" value="F:D-lactate dehydrogenase (cytochrome) activity"/>
    <property type="evidence" value="ECO:0007669"/>
    <property type="project" value="UniProtKB-EC"/>
</dbReference>
<dbReference type="Pfam" id="PF02754">
    <property type="entry name" value="CCG"/>
    <property type="match status" value="1"/>
</dbReference>
<dbReference type="Proteomes" id="UP000526083">
    <property type="component" value="Unassembled WGS sequence"/>
</dbReference>
<keyword evidence="3" id="KW-0285">Flavoprotein</keyword>
<name>A0A7W3JLQ3_9MICO</name>
<sequence>MTIAAAVADPSRVLTRAIDRVAYASDASHYLFTPRSVVIAKDAAEVGRILLAATRAQTPVTFRSGGTSLSGQASTDQVLIDVRRSFRRIDILDNGLRVRVEPGATVRQVNARLARFGRKLGPDPASDIACTIGGVVNNNSSGMACGTLENTYRTLDSLVFVLPSGTRVDTAAPDADSALATAEPELVAGLERLLRRVRSNPASVSLIERSFSMKNTMGYGINSFLDFDSPADLLAHLIIGSEGTLAFVAEATYRTVPLYPHTATGLAIFPDLESATSALPDLVATGAATLELMDSTSIRVGQGFADAPTAIKNLQVADHAALLVEFQANDAETCTERAHAGADVLARANLVAPVALTTDTVDRAAAWKLRKGLYASVAGARPSGTTALLEDIVVPVSKLAATCGSLQEMFAQYAYRDSVIFGHAKDGNIHFMLTDGFTTDAQLTNLAGFTDDLVDLVLAAGGNLKAEHGTGRAMAPYVRRQYGAELYDVMCELKRLCDPANILNPGVIIDDDPGAHLAHIKAPVLIEVEADRCVECGYCEPVCPSKDLTLTPRQRIVTRRAMARAEASGDHAFVRELEDDYDYAGVETCAVDGMCQTACPVLINTGDLVKRLRREQKAPAKDLAWTAAAHVWGSATRGGALALSVASRVPATAITSVTDLGRTVLGTDTVPRFDGGLPGGGPARRALRPSIGAGNIVGVFVPACVNSMFGAEGDGIGVTAAFTRLVERAGVSLLVPEGVESLCCGTPWSSKGMAAGHEVMRERVILAMREATRGGELPFVTDASSCTEGFAQILKDAGIETEDAVAFTERVLLPRLDVAAPTLNTLALHPTCSSTQLGIDPALRTIAERVAERVEVPDSWGCCAFAGDRGMLHPELTASATAAEARDVRALKAEAHASCNRTCEIGMTRATGTPYRHILELLEKATRP</sequence>
<dbReference type="InterPro" id="IPR017896">
    <property type="entry name" value="4Fe4S_Fe-S-bd"/>
</dbReference>
<dbReference type="InterPro" id="IPR016166">
    <property type="entry name" value="FAD-bd_PCMH"/>
</dbReference>
<dbReference type="GO" id="GO:0008720">
    <property type="term" value="F:D-lactate dehydrogenase (NAD+) activity"/>
    <property type="evidence" value="ECO:0007669"/>
    <property type="project" value="TreeGrafter"/>
</dbReference>
<dbReference type="EC" id="1.1.2.4" evidence="10"/>
<keyword evidence="8" id="KW-0408">Iron</keyword>
<dbReference type="InterPro" id="IPR004113">
    <property type="entry name" value="FAD-bd_oxidored_4_C"/>
</dbReference>
<keyword evidence="4" id="KW-0479">Metal-binding</keyword>
<keyword evidence="9" id="KW-0411">Iron-sulfur</keyword>
<feature type="domain" description="FAD-binding PCMH-type" evidence="12">
    <location>
        <begin position="30"/>
        <end position="258"/>
    </location>
</feature>
<dbReference type="SUPFAM" id="SSF55103">
    <property type="entry name" value="FAD-linked oxidases, C-terminal domain"/>
    <property type="match status" value="1"/>
</dbReference>
<dbReference type="Gene3D" id="3.30.465.10">
    <property type="match status" value="1"/>
</dbReference>
<dbReference type="InterPro" id="IPR016169">
    <property type="entry name" value="FAD-bd_PCMH_sub2"/>
</dbReference>